<proteinExistence type="predicted"/>
<dbReference type="EMBL" id="CP048685">
    <property type="protein sequence ID" value="QPJ60908.1"/>
    <property type="molecule type" value="Genomic_DNA"/>
</dbReference>
<evidence type="ECO:0000313" key="2">
    <source>
        <dbReference type="Proteomes" id="UP000594688"/>
    </source>
</evidence>
<gene>
    <name evidence="1" type="ORF">G3M70_02990</name>
</gene>
<evidence type="ECO:0000313" key="1">
    <source>
        <dbReference type="EMBL" id="QPJ60908.1"/>
    </source>
</evidence>
<dbReference type="Proteomes" id="UP000594688">
    <property type="component" value="Chromosome"/>
</dbReference>
<protein>
    <submittedName>
        <fullName evidence="1">Uncharacterized protein</fullName>
    </submittedName>
</protein>
<dbReference type="KEGG" id="nli:G3M70_02990"/>
<organism evidence="1 2">
    <name type="scientific">Candidatus Nitronauta litoralis</name>
    <dbReference type="NCBI Taxonomy" id="2705533"/>
    <lineage>
        <taxon>Bacteria</taxon>
        <taxon>Pseudomonadati</taxon>
        <taxon>Nitrospinota/Tectimicrobiota group</taxon>
        <taxon>Nitrospinota</taxon>
        <taxon>Nitrospinia</taxon>
        <taxon>Nitrospinales</taxon>
        <taxon>Nitrospinaceae</taxon>
        <taxon>Candidatus Nitronauta</taxon>
    </lineage>
</organism>
<name>A0A7T0BU48_9BACT</name>
<sequence>MRQKSQNVHSKFTGLKIIFGLIAVLIWVNTAQAAPRFKSPGHVKRWMKTYYLKPSPGKVATAIRYMSASGVLDKKNAISPVFGFLSGVFQQNPGRVNAIIRSLDGVKEQHLGVVVFGLWYSGLDDARERVDNLFSAHPQLAKNFAFLTKNDPRPLIELPLEKGEWILDALWGQFMATGSPDPVRRVISTLPWGQNKKEMEKYLVSSAARFSLTANAGQHRKVREIIKAELPLQSDGVQAALKEILKKSSRKKKK</sequence>
<reference evidence="1 2" key="1">
    <citation type="submission" date="2020-02" db="EMBL/GenBank/DDBJ databases">
        <title>Genomic and physiological characterization of two novel Nitrospinaceae genera.</title>
        <authorList>
            <person name="Mueller A.J."/>
            <person name="Jung M.-Y."/>
            <person name="Strachan C.R."/>
            <person name="Herbold C.W."/>
            <person name="Kirkegaard R.H."/>
            <person name="Daims H."/>
        </authorList>
    </citation>
    <scope>NUCLEOTIDE SEQUENCE [LARGE SCALE GENOMIC DNA]</scope>
    <source>
        <strain evidence="1">EB</strain>
    </source>
</reference>
<accession>A0A7T0BU48</accession>
<dbReference type="AlphaFoldDB" id="A0A7T0BU48"/>